<evidence type="ECO:0000313" key="4">
    <source>
        <dbReference type="Proteomes" id="UP000075714"/>
    </source>
</evidence>
<dbReference type="Pfam" id="PF16095">
    <property type="entry name" value="COR-A"/>
    <property type="match status" value="1"/>
</dbReference>
<dbReference type="Proteomes" id="UP000075714">
    <property type="component" value="Unassembled WGS sequence"/>
</dbReference>
<evidence type="ECO:0000256" key="1">
    <source>
        <dbReference type="ARBA" id="ARBA00022737"/>
    </source>
</evidence>
<dbReference type="InterPro" id="IPR036388">
    <property type="entry name" value="WH-like_DNA-bd_sf"/>
</dbReference>
<keyword evidence="4" id="KW-1185">Reference proteome</keyword>
<name>A0A150FX01_GONPE</name>
<keyword evidence="1" id="KW-0677">Repeat</keyword>
<organism evidence="3 4">
    <name type="scientific">Gonium pectorale</name>
    <name type="common">Green alga</name>
    <dbReference type="NCBI Taxonomy" id="33097"/>
    <lineage>
        <taxon>Eukaryota</taxon>
        <taxon>Viridiplantae</taxon>
        <taxon>Chlorophyta</taxon>
        <taxon>core chlorophytes</taxon>
        <taxon>Chlorophyceae</taxon>
        <taxon>CS clade</taxon>
        <taxon>Chlamydomonadales</taxon>
        <taxon>Volvocaceae</taxon>
        <taxon>Gonium</taxon>
    </lineage>
</organism>
<dbReference type="Gene3D" id="1.10.10.10">
    <property type="entry name" value="Winged helix-like DNA-binding domain superfamily/Winged helix DNA-binding domain"/>
    <property type="match status" value="1"/>
</dbReference>
<dbReference type="EMBL" id="LSYV01000202">
    <property type="protein sequence ID" value="KXZ42108.1"/>
    <property type="molecule type" value="Genomic_DNA"/>
</dbReference>
<evidence type="ECO:0000259" key="2">
    <source>
        <dbReference type="Pfam" id="PF16095"/>
    </source>
</evidence>
<proteinExistence type="predicted"/>
<dbReference type="InterPro" id="IPR032171">
    <property type="entry name" value="COR-A"/>
</dbReference>
<accession>A0A150FX01</accession>
<dbReference type="AlphaFoldDB" id="A0A150FX01"/>
<evidence type="ECO:0000313" key="3">
    <source>
        <dbReference type="EMBL" id="KXZ42108.1"/>
    </source>
</evidence>
<gene>
    <name evidence="3" type="ORF">GPECTOR_203g380</name>
</gene>
<reference evidence="4" key="1">
    <citation type="journal article" date="2016" name="Nat. Commun.">
        <title>The Gonium pectorale genome demonstrates co-option of cell cycle regulation during the evolution of multicellularity.</title>
        <authorList>
            <person name="Hanschen E.R."/>
            <person name="Marriage T.N."/>
            <person name="Ferris P.J."/>
            <person name="Hamaji T."/>
            <person name="Toyoda A."/>
            <person name="Fujiyama A."/>
            <person name="Neme R."/>
            <person name="Noguchi H."/>
            <person name="Minakuchi Y."/>
            <person name="Suzuki M."/>
            <person name="Kawai-Toyooka H."/>
            <person name="Smith D.R."/>
            <person name="Sparks H."/>
            <person name="Anderson J."/>
            <person name="Bakaric R."/>
            <person name="Luria V."/>
            <person name="Karger A."/>
            <person name="Kirschner M.W."/>
            <person name="Durand P.M."/>
            <person name="Michod R.E."/>
            <person name="Nozaki H."/>
            <person name="Olson B.J."/>
        </authorList>
    </citation>
    <scope>NUCLEOTIDE SEQUENCE [LARGE SCALE GENOMIC DNA]</scope>
    <source>
        <strain evidence="4">NIES-2863</strain>
    </source>
</reference>
<feature type="domain" description="COR" evidence="2">
    <location>
        <begin position="2"/>
        <end position="141"/>
    </location>
</feature>
<protein>
    <recommendedName>
        <fullName evidence="2">COR domain-containing protein</fullName>
    </recommendedName>
</protein>
<comment type="caution">
    <text evidence="3">The sequence shown here is derived from an EMBL/GenBank/DDBJ whole genome shotgun (WGS) entry which is preliminary data.</text>
</comment>
<sequence>MRKALESAGEPPLITLGQFEDMAKGCNIKTPDDRRRCMDRLSDMGELRHFSDVPGLENVVVIDPRWLADLMAKIVTANEDRMAELGMENGWTSMEALEKVVQSVCPASSSGSSWVDGLVRLMQHCGLVYAAANEMAVIPPMLPDRMTQSLQSYRAALVKQPGSQSGPLPAGPRRWWSAQYKYGRLLDHRLSRLLCRLLLLLPDVEVLDVWRFGAWLRRPQGDVLAMTCPRRLDKDYTIHVAVCAWVPELLGARVSALLGEELMSDVELKDIQYECAACFEMEPTGDAQQHGMYSANVLRKMAGRELVCEHPDGPHPVEGNPGYEIPPLDAPGASWLRTHARGLRPLMRAMELMWRHGPQEAQGQAGGSGEAGQQVGAPDVCQALLSLQVELERLEVDAEGGDDDEVAAKLDVYVSCQEARRSIEEVIKEAGADGICGGVSGHLTRVVSRSGAVMWLCTCHLSAHAW</sequence>